<dbReference type="Proteomes" id="UP000004690">
    <property type="component" value="Unassembled WGS sequence"/>
</dbReference>
<accession>I3C4A0</accession>
<dbReference type="EMBL" id="JH651379">
    <property type="protein sequence ID" value="EIJ38443.1"/>
    <property type="molecule type" value="Genomic_DNA"/>
</dbReference>
<protein>
    <submittedName>
        <fullName evidence="1">Uncharacterized protein</fullName>
    </submittedName>
</protein>
<name>I3C4A0_9FLAO</name>
<sequence>MEESKLLEVITEYFFEQGYKALAKEIEASDLFDFK</sequence>
<dbReference type="AlphaFoldDB" id="I3C4A0"/>
<proteinExistence type="predicted"/>
<dbReference type="HOGENOM" id="CLU_3365393_0_0_10"/>
<reference evidence="1 2" key="1">
    <citation type="submission" date="2012-02" db="EMBL/GenBank/DDBJ databases">
        <title>Improved High-Quality Draft genome of Joostella marina DSM 19592.</title>
        <authorList>
            <consortium name="US DOE Joint Genome Institute (JGI-PGF)"/>
            <person name="Lucas S."/>
            <person name="Copeland A."/>
            <person name="Lapidus A."/>
            <person name="Bruce D."/>
            <person name="Goodwin L."/>
            <person name="Pitluck S."/>
            <person name="Peters L."/>
            <person name="Chertkov O."/>
            <person name="Ovchinnikova G."/>
            <person name="Kyrpides N."/>
            <person name="Mavromatis K."/>
            <person name="Detter J.C."/>
            <person name="Han C."/>
            <person name="Land M."/>
            <person name="Hauser L."/>
            <person name="Markowitz V."/>
            <person name="Cheng J.-F."/>
            <person name="Hugenholtz P."/>
            <person name="Woyke T."/>
            <person name="Wu D."/>
            <person name="Tindall B."/>
            <person name="Brambilla E."/>
            <person name="Klenk H.-P."/>
            <person name="Eisen J.A."/>
        </authorList>
    </citation>
    <scope>NUCLEOTIDE SEQUENCE [LARGE SCALE GENOMIC DNA]</scope>
    <source>
        <strain evidence="1 2">DSM 19592</strain>
    </source>
</reference>
<keyword evidence="2" id="KW-1185">Reference proteome</keyword>
<evidence type="ECO:0000313" key="1">
    <source>
        <dbReference type="EMBL" id="EIJ38443.1"/>
    </source>
</evidence>
<gene>
    <name evidence="1" type="ORF">JoomaDRAFT_1428</name>
</gene>
<evidence type="ECO:0000313" key="2">
    <source>
        <dbReference type="Proteomes" id="UP000004690"/>
    </source>
</evidence>
<organism evidence="1 2">
    <name type="scientific">Galbibacter orientalis DSM 19592</name>
    <dbReference type="NCBI Taxonomy" id="926559"/>
    <lineage>
        <taxon>Bacteria</taxon>
        <taxon>Pseudomonadati</taxon>
        <taxon>Bacteroidota</taxon>
        <taxon>Flavobacteriia</taxon>
        <taxon>Flavobacteriales</taxon>
        <taxon>Flavobacteriaceae</taxon>
        <taxon>Galbibacter</taxon>
    </lineage>
</organism>